<feature type="compositionally biased region" description="Polar residues" evidence="1">
    <location>
        <begin position="1"/>
        <end position="13"/>
    </location>
</feature>
<gene>
    <name evidence="2" type="ORF">TWF694_004846</name>
</gene>
<feature type="compositionally biased region" description="Basic and acidic residues" evidence="1">
    <location>
        <begin position="70"/>
        <end position="80"/>
    </location>
</feature>
<evidence type="ECO:0008006" key="4">
    <source>
        <dbReference type="Google" id="ProtNLM"/>
    </source>
</evidence>
<feature type="compositionally biased region" description="Basic and acidic residues" evidence="1">
    <location>
        <begin position="35"/>
        <end position="54"/>
    </location>
</feature>
<evidence type="ECO:0000313" key="3">
    <source>
        <dbReference type="Proteomes" id="UP001365542"/>
    </source>
</evidence>
<dbReference type="PANTHER" id="PTHR40460">
    <property type="entry name" value="CHROMOSOME 1, WHOLE GENOME SHOTGUN SEQUENCE"/>
    <property type="match status" value="1"/>
</dbReference>
<accession>A0AAV9WZU7</accession>
<feature type="region of interest" description="Disordered" evidence="1">
    <location>
        <begin position="1"/>
        <end position="90"/>
    </location>
</feature>
<dbReference type="Proteomes" id="UP001365542">
    <property type="component" value="Unassembled WGS sequence"/>
</dbReference>
<evidence type="ECO:0000313" key="2">
    <source>
        <dbReference type="EMBL" id="KAK6526237.1"/>
    </source>
</evidence>
<comment type="caution">
    <text evidence="2">The sequence shown here is derived from an EMBL/GenBank/DDBJ whole genome shotgun (WGS) entry which is preliminary data.</text>
</comment>
<sequence>MAENPNQSSTLGSMLQGMAGTVQSTLGQLTGNQKDIQEGEIRRSNAEESNERSHTAAKLGPVTATAEGGTHVDHEDRQKGSWDQTIGSGKQFVGGLIGSESLKAQGRAQYDDGVRLETSGQASDLSQGVVNRVVGTLGAMTSTDSEEREKYNRQHDEGKAAVRSVQHDLQKQSEALEKNS</sequence>
<reference evidence="2 3" key="1">
    <citation type="submission" date="2019-10" db="EMBL/GenBank/DDBJ databases">
        <authorList>
            <person name="Palmer J.M."/>
        </authorList>
    </citation>
    <scope>NUCLEOTIDE SEQUENCE [LARGE SCALE GENOMIC DNA]</scope>
    <source>
        <strain evidence="2 3">TWF694</strain>
    </source>
</reference>
<keyword evidence="3" id="KW-1185">Reference proteome</keyword>
<dbReference type="AlphaFoldDB" id="A0AAV9WZU7"/>
<feature type="compositionally biased region" description="Basic and acidic residues" evidence="1">
    <location>
        <begin position="145"/>
        <end position="180"/>
    </location>
</feature>
<proteinExistence type="predicted"/>
<name>A0AAV9WZU7_9PEZI</name>
<dbReference type="SUPFAM" id="SSF69047">
    <property type="entry name" value="Hypothetical protein YjbJ"/>
    <property type="match status" value="1"/>
</dbReference>
<feature type="region of interest" description="Disordered" evidence="1">
    <location>
        <begin position="138"/>
        <end position="180"/>
    </location>
</feature>
<feature type="compositionally biased region" description="Polar residues" evidence="1">
    <location>
        <begin position="21"/>
        <end position="34"/>
    </location>
</feature>
<dbReference type="PANTHER" id="PTHR40460:SF1">
    <property type="entry name" value="CSBD-LIKE DOMAIN-CONTAINING PROTEIN"/>
    <property type="match status" value="1"/>
</dbReference>
<dbReference type="EMBL" id="JAVHJO010000016">
    <property type="protein sequence ID" value="KAK6526237.1"/>
    <property type="molecule type" value="Genomic_DNA"/>
</dbReference>
<organism evidence="2 3">
    <name type="scientific">Orbilia ellipsospora</name>
    <dbReference type="NCBI Taxonomy" id="2528407"/>
    <lineage>
        <taxon>Eukaryota</taxon>
        <taxon>Fungi</taxon>
        <taxon>Dikarya</taxon>
        <taxon>Ascomycota</taxon>
        <taxon>Pezizomycotina</taxon>
        <taxon>Orbiliomycetes</taxon>
        <taxon>Orbiliales</taxon>
        <taxon>Orbiliaceae</taxon>
        <taxon>Orbilia</taxon>
    </lineage>
</organism>
<evidence type="ECO:0000256" key="1">
    <source>
        <dbReference type="SAM" id="MobiDB-lite"/>
    </source>
</evidence>
<protein>
    <recommendedName>
        <fullName evidence="4">CsbD-like domain-containing protein</fullName>
    </recommendedName>
</protein>
<dbReference type="InterPro" id="IPR036629">
    <property type="entry name" value="YjbJ_sf"/>
</dbReference>